<dbReference type="Gramene" id="QL04p017974:mrna">
    <property type="protein sequence ID" value="QL04p017974:mrna"/>
    <property type="gene ID" value="QL04p017974"/>
</dbReference>
<dbReference type="SUPFAM" id="SSF103473">
    <property type="entry name" value="MFS general substrate transporter"/>
    <property type="match status" value="1"/>
</dbReference>
<keyword evidence="5 7" id="KW-0472">Membrane</keyword>
<proteinExistence type="inferred from homology"/>
<evidence type="ECO:0000256" key="3">
    <source>
        <dbReference type="ARBA" id="ARBA00022692"/>
    </source>
</evidence>
<feature type="transmembrane region" description="Helical" evidence="7">
    <location>
        <begin position="65"/>
        <end position="84"/>
    </location>
</feature>
<keyword evidence="4 7" id="KW-1133">Transmembrane helix</keyword>
<keyword evidence="9" id="KW-1185">Reference proteome</keyword>
<dbReference type="Pfam" id="PF00854">
    <property type="entry name" value="PTR2"/>
    <property type="match status" value="1"/>
</dbReference>
<feature type="transmembrane region" description="Helical" evidence="7">
    <location>
        <begin position="21"/>
        <end position="45"/>
    </location>
</feature>
<keyword evidence="3 7" id="KW-0812">Transmembrane</keyword>
<dbReference type="InterPro" id="IPR018456">
    <property type="entry name" value="PTR2_symporter_CS"/>
</dbReference>
<dbReference type="GO" id="GO:0006857">
    <property type="term" value="P:oligopeptide transport"/>
    <property type="evidence" value="ECO:0007669"/>
    <property type="project" value="InterPro"/>
</dbReference>
<evidence type="ECO:0000256" key="6">
    <source>
        <dbReference type="SAM" id="MobiDB-lite"/>
    </source>
</evidence>
<comment type="similarity">
    <text evidence="2">Belongs to the major facilitator superfamily. Proton-dependent oligopeptide transporter (POT/PTR) (TC 2.A.17) family.</text>
</comment>
<reference evidence="8" key="2">
    <citation type="submission" date="2021-01" db="UniProtKB">
        <authorList>
            <consortium name="EnsemblPlants"/>
        </authorList>
    </citation>
    <scope>IDENTIFICATION</scope>
</reference>
<dbReference type="PROSITE" id="PS01022">
    <property type="entry name" value="PTR2_1"/>
    <property type="match status" value="1"/>
</dbReference>
<feature type="region of interest" description="Disordered" evidence="6">
    <location>
        <begin position="703"/>
        <end position="793"/>
    </location>
</feature>
<dbReference type="GO" id="GO:0022857">
    <property type="term" value="F:transmembrane transporter activity"/>
    <property type="evidence" value="ECO:0007669"/>
    <property type="project" value="InterPro"/>
</dbReference>
<sequence>MIDHGLEDTTQRKKSKGGWNAAIFIIFVEVAEGFTFIGLASNLIMYLTDELHEPTSTAAKNVNTWVGVSCVFPIVGAFIADSYLGRFKTIVVASFIYCTGMVLLILSVSVIPWHYRKALFFFALYILAVGEGGHKPCVQTFAADQFDQNLPEEKKAKSSFFNWWYFGIVVGATSAIIVVVYMEDHISWVAGFGTLASTLGVSLAIFLLGIKRYKKQGPIGSPFTKVVQVFVAAAHKWRMNDTHDVLGVCFGEKLDDVQVEAQPTVAQNLAHTNQFRGNQLPGCGKLGFGQNQGIAWSSGPSLRGNQLPGCGKLGFGQNQGIAWSTDPSLRGNQLPGCGKLGFGLAWSLPGGKLAQGIAWSSDPSLRGNQLPGCGKQVLDRTRHCMVLGPKPQGENQLPGCGKLGFGQNQGIAWSSDPSLRGNQLPGCGKLGFGQNQGIHGPRTQASGETNYLDVMKTRFWTEPRHCKVLGLKPVGKPTTWMRNQLFKEKLWPVNLEIPPKRTPRKYKRVERRPWGRLRGEVGYCAKLLSKETIPRHLCMPITQAVKEPDLKLTPSTEKREEDPLPYDEMECSLELAPLWPVPPYSESRGDMTPLWRRELLFPNLCLKHDELREESEGFVCEKEQLSLLFMLKDKVVALNSRSVLRNATDKTSLARLPTSSATLRLKESREGAPRTLGRQKVPRDQKLWKHLLICGPSKFAAQARSAYGPRDRTKALYGPRTQAYGETKRRRRRERDEETKRGTKDRKETAPGRNWCWEDNKKREGKGTKEQKREKQKHLAPASALTPNTPVPY</sequence>
<protein>
    <submittedName>
        <fullName evidence="8">Uncharacterized protein</fullName>
    </submittedName>
</protein>
<dbReference type="GO" id="GO:0016020">
    <property type="term" value="C:membrane"/>
    <property type="evidence" value="ECO:0007669"/>
    <property type="project" value="UniProtKB-SubCell"/>
</dbReference>
<evidence type="ECO:0000313" key="9">
    <source>
        <dbReference type="Proteomes" id="UP000594261"/>
    </source>
</evidence>
<dbReference type="PANTHER" id="PTHR11654">
    <property type="entry name" value="OLIGOPEPTIDE TRANSPORTER-RELATED"/>
    <property type="match status" value="1"/>
</dbReference>
<evidence type="ECO:0000256" key="1">
    <source>
        <dbReference type="ARBA" id="ARBA00004141"/>
    </source>
</evidence>
<dbReference type="InterPro" id="IPR036259">
    <property type="entry name" value="MFS_trans_sf"/>
</dbReference>
<dbReference type="Proteomes" id="UP000594261">
    <property type="component" value="Chromosome 4"/>
</dbReference>
<accession>A0A7N2LCI0</accession>
<feature type="compositionally biased region" description="Basic and acidic residues" evidence="6">
    <location>
        <begin position="734"/>
        <end position="773"/>
    </location>
</feature>
<dbReference type="InterPro" id="IPR000109">
    <property type="entry name" value="POT_fam"/>
</dbReference>
<dbReference type="EMBL" id="LRBV02000004">
    <property type="status" value="NOT_ANNOTATED_CDS"/>
    <property type="molecule type" value="Genomic_DNA"/>
</dbReference>
<evidence type="ECO:0000256" key="2">
    <source>
        <dbReference type="ARBA" id="ARBA00005982"/>
    </source>
</evidence>
<feature type="transmembrane region" description="Helical" evidence="7">
    <location>
        <begin position="163"/>
        <end position="182"/>
    </location>
</feature>
<name>A0A7N2LCI0_QUELO</name>
<evidence type="ECO:0000256" key="4">
    <source>
        <dbReference type="ARBA" id="ARBA00022989"/>
    </source>
</evidence>
<evidence type="ECO:0000313" key="8">
    <source>
        <dbReference type="EnsemblPlants" id="QL04p017974:mrna"/>
    </source>
</evidence>
<comment type="subcellular location">
    <subcellularLocation>
        <location evidence="1">Membrane</location>
        <topology evidence="1">Multi-pass membrane protein</topology>
    </subcellularLocation>
</comment>
<evidence type="ECO:0000256" key="5">
    <source>
        <dbReference type="ARBA" id="ARBA00023136"/>
    </source>
</evidence>
<evidence type="ECO:0000256" key="7">
    <source>
        <dbReference type="SAM" id="Phobius"/>
    </source>
</evidence>
<dbReference type="InParanoid" id="A0A7N2LCI0"/>
<dbReference type="AlphaFoldDB" id="A0A7N2LCI0"/>
<dbReference type="EnsemblPlants" id="QL04p017974:mrna">
    <property type="protein sequence ID" value="QL04p017974:mrna"/>
    <property type="gene ID" value="QL04p017974"/>
</dbReference>
<feature type="transmembrane region" description="Helical" evidence="7">
    <location>
        <begin position="188"/>
        <end position="210"/>
    </location>
</feature>
<feature type="transmembrane region" description="Helical" evidence="7">
    <location>
        <begin position="91"/>
        <end position="113"/>
    </location>
</feature>
<organism evidence="8 9">
    <name type="scientific">Quercus lobata</name>
    <name type="common">Valley oak</name>
    <dbReference type="NCBI Taxonomy" id="97700"/>
    <lineage>
        <taxon>Eukaryota</taxon>
        <taxon>Viridiplantae</taxon>
        <taxon>Streptophyta</taxon>
        <taxon>Embryophyta</taxon>
        <taxon>Tracheophyta</taxon>
        <taxon>Spermatophyta</taxon>
        <taxon>Magnoliopsida</taxon>
        <taxon>eudicotyledons</taxon>
        <taxon>Gunneridae</taxon>
        <taxon>Pentapetalae</taxon>
        <taxon>rosids</taxon>
        <taxon>fabids</taxon>
        <taxon>Fagales</taxon>
        <taxon>Fagaceae</taxon>
        <taxon>Quercus</taxon>
    </lineage>
</organism>
<dbReference type="Gene3D" id="1.20.1250.20">
    <property type="entry name" value="MFS general substrate transporter like domains"/>
    <property type="match status" value="1"/>
</dbReference>
<reference evidence="8 9" key="1">
    <citation type="journal article" date="2016" name="G3 (Bethesda)">
        <title>First Draft Assembly and Annotation of the Genome of a California Endemic Oak Quercus lobata Nee (Fagaceae).</title>
        <authorList>
            <person name="Sork V.L."/>
            <person name="Fitz-Gibbon S.T."/>
            <person name="Puiu D."/>
            <person name="Crepeau M."/>
            <person name="Gugger P.F."/>
            <person name="Sherman R."/>
            <person name="Stevens K."/>
            <person name="Langley C.H."/>
            <person name="Pellegrini M."/>
            <person name="Salzberg S.L."/>
        </authorList>
    </citation>
    <scope>NUCLEOTIDE SEQUENCE [LARGE SCALE GENOMIC DNA]</scope>
    <source>
        <strain evidence="8 9">cv. SW786</strain>
    </source>
</reference>